<dbReference type="Pfam" id="PF00435">
    <property type="entry name" value="Spectrin"/>
    <property type="match status" value="3"/>
</dbReference>
<keyword evidence="2" id="KW-0597">Phosphoprotein</keyword>
<dbReference type="Gene3D" id="1.20.58.60">
    <property type="match status" value="9"/>
</dbReference>
<dbReference type="Pfam" id="PF25034">
    <property type="entry name" value="Spectrin_SYNE1"/>
    <property type="match status" value="1"/>
</dbReference>
<dbReference type="PROSITE" id="PS00019">
    <property type="entry name" value="ACTININ_1"/>
    <property type="match status" value="1"/>
</dbReference>
<dbReference type="PANTHER" id="PTHR14514:SF4">
    <property type="entry name" value="NESPRIN-2"/>
    <property type="match status" value="1"/>
</dbReference>
<evidence type="ECO:0000256" key="7">
    <source>
        <dbReference type="SAM" id="Coils"/>
    </source>
</evidence>
<feature type="domain" description="Calponin-homology (CH)" evidence="9">
    <location>
        <begin position="173"/>
        <end position="278"/>
    </location>
</feature>
<keyword evidence="7" id="KW-0175">Coiled coil</keyword>
<evidence type="ECO:0000256" key="1">
    <source>
        <dbReference type="ARBA" id="ARBA00004126"/>
    </source>
</evidence>
<evidence type="ECO:0000256" key="6">
    <source>
        <dbReference type="ARBA" id="ARBA00023242"/>
    </source>
</evidence>
<dbReference type="CDD" id="cd00176">
    <property type="entry name" value="SPEC"/>
    <property type="match status" value="2"/>
</dbReference>
<dbReference type="PANTHER" id="PTHR14514">
    <property type="entry name" value="PKA ANCHORING PROTEIN"/>
    <property type="match status" value="1"/>
</dbReference>
<keyword evidence="6" id="KW-0539">Nucleus</keyword>
<keyword evidence="3" id="KW-0677">Repeat</keyword>
<dbReference type="Gene3D" id="1.10.418.10">
    <property type="entry name" value="Calponin-like domain"/>
    <property type="match status" value="2"/>
</dbReference>
<dbReference type="GO" id="GO:0031965">
    <property type="term" value="C:nuclear membrane"/>
    <property type="evidence" value="ECO:0007669"/>
    <property type="project" value="UniProtKB-SubCell"/>
</dbReference>
<dbReference type="FunFam" id="1.10.418.10:FF:000050">
    <property type="entry name" value="nesprin-2 isoform X2"/>
    <property type="match status" value="1"/>
</dbReference>
<dbReference type="FunFam" id="1.10.418.10:FF:000053">
    <property type="entry name" value="nesprin-2 isoform X3"/>
    <property type="match status" value="1"/>
</dbReference>
<dbReference type="CDD" id="cd21244">
    <property type="entry name" value="CH_SYNE2_rpt2"/>
    <property type="match status" value="1"/>
</dbReference>
<feature type="compositionally biased region" description="Acidic residues" evidence="8">
    <location>
        <begin position="3354"/>
        <end position="3365"/>
    </location>
</feature>
<dbReference type="GO" id="GO:0003779">
    <property type="term" value="F:actin binding"/>
    <property type="evidence" value="ECO:0007669"/>
    <property type="project" value="UniProtKB-KW"/>
</dbReference>
<feature type="coiled-coil region" evidence="7">
    <location>
        <begin position="882"/>
        <end position="929"/>
    </location>
</feature>
<feature type="coiled-coil region" evidence="7">
    <location>
        <begin position="2399"/>
        <end position="2426"/>
    </location>
</feature>
<protein>
    <submittedName>
        <fullName evidence="10">Nesprin-2</fullName>
    </submittedName>
</protein>
<feature type="coiled-coil region" evidence="7">
    <location>
        <begin position="2970"/>
        <end position="2997"/>
    </location>
</feature>
<sequence length="5494" mass="637460">MIGTWKNDLNSTMEINSIAEQEDIQKRTFTSWVNSQLEKHPSPSLILDLYSDIGKGHVLLDLLEVLSGQQLPREKGSNTFQCRSNIENALTFLKNRSLKLINIHVADIIEGKPSIVLGLIWIIILHFHIEELAKALSCGYNYSSLDSPSTVDLSPATSPTARTNVKAKERWKMSAKKAVLLWAKEQCEKHGSINVADFKSSWRNGLAFLAIIHALRPGLVDVEKAKKRSNKENLREAFQIAEKELSIPQLLEPEDVDVSSPDEKSIMTYVAQFLQYFKSLPVTEDRMQGKIKETLSWLNAQECKLTKLLTELENASFYKKFEAVLSFTEAFNEEKKAFIPILESKRKGSELNEDYSEMKEAWDNLLYQMNEWKAKLDNMLPPPLDATETWLKETEQHLAHNLPVSQDHLKATAALEEKLRAVQNLMESFQQHLETLQSFDNRDNAGMLLVPAQKLEEMRKRFSKIQLEHFSITVEYYCSSSSAIFNELTSKLNIWHIKFETKESVELLLLDWHNFVEENGFLSQLDAALQVCEAQKNKMIQTPNLEIDPEETIKLLKMTEVQISKCREYINNVNDTLKKVLSSWAIYMENIQLLKSWLDETRKDHLKKISPETLAAWNSRHGSLNEAGNFLIESSNAEVGSAVSGELKKLNRKWAKLIKKTKFEMKLLRMQEGEMMLVTDNNGNVETSRKFNPDVFNNPVQPSKELPKKCFEKAEIVPVSLQTDPCTPDEFFSEDEVKLNFEKAHKELETILLKAMHLLGQKTISEEPHSKYEEAFSILDTNILSKFLKAVEQLKSILSAHEKALVEERSKDVCDRWEAARCEIMSYIHLKLKIEREKFNKTFSNLNKQINKEKKLLNAGKTKGLIEEHEAFFSQQGSLGELNTCLQALKTMNDKITKVEKESKIKLPIAEYEQKKKELQKCAATIYNELVSRTGDDHSSEKEDFTPASVNEEKVSSQNPKAEKDSEDVSCINLEPKKEFQNVRQHAEKLESDGDLALKQLKESYDKARHNLKLHLKSIRETITLSFIDDVRNISFLQKKLQTLEALDSKGDSSWKLLDSVASQLVKFSSEMDNPVISEKSLEDLHKEWDELQFALDKRMESLKAGLALLMPIENEWVLLCRSEEQLCKRDIPHYMMSKTDLLYKKVKKIQASIANCIEQCNSQEQKSPAGWTIDQRDRQAIGLMISKYKTQLEELSQKIEVIETILQDLESFLASLRHIQCSVDASTPLSWSPQSMQEVSHMEKEAKSLDEKLKQLHIYLVEAESGKNMSCEEFVAALLVNECPSIGFEAATEYTQNQKTEEFSLRNNELFKNLQDIYDSISVIGLRDPTIPAISQRLKLLSELWKKLDRCAPEMKALNDISQFSQLPKAQENEVSRQWTLTQDLWKKTKLAITEKCEYCKSTMELLKQYQSCKTCLTSIILKQENALSQQASYMGKENLQKIIAKVNMAKEEFNNYSEDVDRLNQMCKNLQSQVNKMKSFEEPPFENEANAIVDRWLDINERTESYCENLERALTLWDKLLNLSSVIDEWSDAMQKNLEDGNVTEKELEELEADILCQEKKLEEFDTKVDEIQCLLNGSEPPLELQIIKSSLLNKMEQIRKHLPNRSVPIEMNGSTTELKGDLDLAKTQIGMTESLLEALSPSDPLEIFTKLEEIHQKILHQKQDVKLLQKATGYLNPDVIELNKQLITITDSFNSKKQRFQDHFTTLLNYHCKHFDDWFSNVQISLEECFDSSETKEMAEKKINQLTSFLNFEAKDSDIVEVKIVLNQVKNYLPKPNIHQLSNWVRDQEVELQRIISKCQARKIELHFFLQQFARLEKDFKSLEKWLRIQEEKWQQVQKEKTGLEHFYQILLKQREWFDSFDHQANYLKNSGFLNDEAVLESALFVSKYKRLVNHVQKTLGVSEMYCVERKHFEELVRNMFCWVENLKKPILEMSAEESELSLEKRLFKIQEIALLKEEGNAKLQTIIAVGEHLKCDDNSKNLAIQQIVSNVQKKWDSTIHLVIGCLRDQEQLQHQMEHMKQTEDAIKALFYEVEKQKQGLNVDIHPNSQEVQSQLNNYSALLKEIEGLTPLLNELTRQRSSLETCTNKLSAESLMALQHLYKCLLSRLQNTTNLLEGCVEGHQQCEELTTLLITSLEELWEPVGAEQKQIQYDILCQAEDKLHEVVALMGAIRLEQTCTKDEIDAPQPKPKHLKTNYGLEHEAEDIHSDILKYKILTRKEMDNETTNREKLENSFRVKNPLDREAPEFFPEWLTNKVQLPSSLAFESEERAAAVTGELKGNLMEAHNFQSSASQCAKQWQKSEQILADDYPNESPQQQHGYQKKLQATCAWPEMPQTILPLMNGKVIEADPTSLSIIHPSPESKQSYPEDQAIAEYAETEQKLNKVKIWTAELDIVLMKDQLREIEDLYLQLEKKKAQALSVWPEHSTVVEGSEPDQQDTCNVTSSSWDRLLQELITVKEAKQNQFNLLNRYHECLATVQSSMKHFLAEKENIYTRGPMEDISLDKEIEEFQNLKIQLKADFAKHTGALDEAFKMVKLYNKAVEKTADLLSQCEAFLSIPLLDLHKLEESHLDFAKKQEESEAAKAEVEALTCTLKKSIKSKAKLQVEKILDDLTTKNLAIREQSQKRNSYIQRYMEKYHSFKNSKERICIELNNAEKVLWKCLYYIPVSYKEALEHSEQSKIWLSQLLSIKEELMKLRRDSQSLSLICKENDGVLIVPIVSMLWLKWLCLFSVAKEWEGKCEEQNQEWKSVNEELERETIILDNLQEELPESLQDKKQEATKELEEFLESTSSYIESVDTEKLMLRLILCRLRNILSVSGSVPGKESLPILCEIQNMQQRTEELCQKAQKEKEAVQSEMVYRTKCSEELKAMKTSLQHIICQLYDIDLETPNEKALKLEEIQRVVDSKKQIMDNLQIKFNELYRIIPVDIEEHLEDCKGMLHDLEEKVSTDFLKNSPHYSIEKKIEDINKGLQAVENMLQQKSENIAKATEVQKRVWDLLDLWHYKMNELDSEVQDIVEQDPHQAQELMDHLMIPLQQYQQVSQHAERRTTNLNRAASKLEECDELLKSIQVWLENTNRLLTEEVKSDTAEALNKHASALEMALEDSEQKQSILSAISPELKELSPLIETVSVVQELTEVNEQVKILQQKIMEILPCIQHLVDDVEAIESEVKTMEKDVEKIKTILSPSEDTFDFSPKEHLKHCKVILAYICPMKTALAEMQSYKAKLRLTGMRMQPLSVFQRTKQLLKELKVLERLTEKQNTLLEPIVKEMEEIEQQIDFLKQSQFPKSNLDELSMENMWPVQDTFFLKDEEVERVKQQIALLCQQKENILTTMKNALVELHQNQEPPEAEDSDLESLEENGSAAELQPKKRGSLALLPSLVEEAEDNSFHNEEVDTDITKAMSSEAPLHIPTKGRSSTQLTNPPECLWRSLSSTKATEDTVRSDSEPAQVLHVCQAQIVELELWLDQVEESLGSEAQICQMQQSVEQHLAACQVMLTEIEQKVMWLLEECKGTSTDNSSGLEQETENLSLNLKNVKCKLEKVQRMLQDKYTEEQMSTTEKNPVNFPQSFHLDSSNSFPNVTSERSPDGFQHQQELLLKLSEQNNLIDFLEVYMEKIQPHPRSNTVLELQTRNETVSSGNESLGLTPKDQTGDKWQYLQEELLFKKNAPHCQLEELQISTKINILPLGATSNVRTPTIEELKTYTAQLDNLSQEASTQIQENETGENAFSLDGKLFELFLAISRCLNNMEQMLGTCVLSSEEAPVQQVLYETLSAELQKLYTDIGDKKDDLLKSIISTGGNSEKFSQCFNNLQAWLQLTQTAAASRSESMKTEMDHYINYQNEIRHLYDALIEKKSSLQQFFSEMSGHNISKQFQQADVFELELQDFETQAAKLRDHGERVHLPVAITHDVYKLEELLDDLWAFLRVKQKELNSSFINEQQYESLLQGSVELIDLGKRKLAHVSKLKITSRSDLDLHLQNHKSFFCKLNGHMLLLQKVADSILQNREKYWKDMVQEIKSLEEQAIQHGTHLEKLLQDWIVFDESYISLCQKLEALLPTMPFVALVEETEERAMERIQFLQEIKKNIEGEQARYYQIVKEGKNLTGLLSCPELQSKIEKLEHQWVSFSQRVDHELQRLETLHKLLSSYNKDSKEFNVWLESAEQNVNYWKEQSLNASQDQNIVRNHIQSLLEFFKEVDDKSSLKSSVISSGNQLLLIKESDDAKLRSALAEYEQRWSDLVVQLPIIQEKFHQLQMAKLPSYEAITELNAWMNCIDQQRRDEVIINLQSSASLKGLLRRYKEYVMEMNFKQWIVDYVNQSLLQLTPCDVESKRYERTSFAECLGELNMNWHHLQGTLNEKIKELEHILESVVKNENKAQSLGSWLEAQSRRLEHLKNPASSVLAQGILKDCKVLEYQLPMKSKEVDQLKNNPTVLEDCAASAKKIVFTTTDLDGMRISIINQVAQLKSSTESALECWKSYDETWDEIRLMLANAVYCLEHSKNPFITVMSLKKQVEDLQSLQDKAEGNKEIWARLQTAADNLKKVCDPSFSEIIEQKHKEACTRWLLINKNIEEKLQKAHTHLHLWEFYTEVSAKLDKNEEQCDSQLMSDTLSSRTRDFLKEMAENIKRLQLGLQDIKEYYLQASESSDSLTQLAELETQNLLQEKPQPLQRISYLEKMLQMKADVYQYGLLQLENFGNSLEKLENHVKNSTEMLHNSCESNKNLELLVSQLLSLTSLSPEMERLNEVSFRLPLCDFTVKRLQNLNRQWTQKTASVLEQCSELQKHQSDDKKFLQQCQTWVQFLEKMKESLKESMPGTLEKLQEHQKEYEMLQAEISINQQIFSCLVSKALHMLESGETENRTEFISRVTLLKEQWQNIVRMAHRKKSEIDSLVKQWQKFTTLLQDLTKFLMDTNRYIVAVKSQDKYRLDQIRNLNHTFKNKEILQKRWQTRYSLTLDTGEKLLGMVAPEAKAAMQLEMNKLRDNWDNTQLQLEKITRQFQGTIQTWKNCERQVKDLGHALLELKGSISKPLPIEHDALPATMEQVKVLEKSLTNWSQNAKELDAQKVELTQFILTEDMMVLTEQIEHLHSQWEELCLRVSLRKQDIEDRLNIWIVFNEKNKELCTWLVQMEEKVPQSADISIEDMIEKLQKDYMEEINLFNESQLVHFKEMGNQLIKSSNRSRGAEIEEKLNKINDRWQHLFDIIGGRVKKLKDTFAFIQQLDRNMSHLHTWLARIESELSKPIVYDICDDQEIQRRLAEQQDLQRDIEQHTAGVESVFNICEILLHDSDACANETECDSIQQTTRSLERRWRNICAMSIERRMKIEATWRLWQKFLEDYSRFEVWLKTAEKTAAYPNSSEILYVTAKEELKKFEAFQRQIHERLTQLELINKQYRRLARENRTDSANKLKQMVYEGNHRWDNLQKRVTAILRRLKHFTNLWEEFMGTKDNIILVWLTEMDLQLTNVEHFSKSDFDDKMRQLNVNIDFF</sequence>
<evidence type="ECO:0000313" key="11">
    <source>
        <dbReference type="Proteomes" id="UP001474421"/>
    </source>
</evidence>
<comment type="caution">
    <text evidence="10">The sequence shown here is derived from an EMBL/GenBank/DDBJ whole genome shotgun (WGS) entry which is preliminary data.</text>
</comment>
<name>A0AAW1C4N5_CROAD</name>
<dbReference type="SUPFAM" id="SSF47576">
    <property type="entry name" value="Calponin-homology domain, CH-domain"/>
    <property type="match status" value="1"/>
</dbReference>
<dbReference type="InterPro" id="IPR036872">
    <property type="entry name" value="CH_dom_sf"/>
</dbReference>
<reference evidence="10 11" key="1">
    <citation type="journal article" date="2024" name="Proc. Natl. Acad. Sci. U.S.A.">
        <title>The genetic regulatory architecture and epigenomic basis for age-related changes in rattlesnake venom.</title>
        <authorList>
            <person name="Hogan M.P."/>
            <person name="Holding M.L."/>
            <person name="Nystrom G.S."/>
            <person name="Colston T.J."/>
            <person name="Bartlett D.A."/>
            <person name="Mason A.J."/>
            <person name="Ellsworth S.A."/>
            <person name="Rautsaw R.M."/>
            <person name="Lawrence K.C."/>
            <person name="Strickland J.L."/>
            <person name="He B."/>
            <person name="Fraser P."/>
            <person name="Margres M.J."/>
            <person name="Gilbert D.M."/>
            <person name="Gibbs H.L."/>
            <person name="Parkinson C.L."/>
            <person name="Rokyta D.R."/>
        </authorList>
    </citation>
    <scope>NUCLEOTIDE SEQUENCE [LARGE SCALE GENOMIC DNA]</scope>
    <source>
        <strain evidence="10">DRR0105</strain>
    </source>
</reference>
<accession>A0AAW1C4N5</accession>
<feature type="coiled-coil region" evidence="7">
    <location>
        <begin position="1186"/>
        <end position="1213"/>
    </location>
</feature>
<dbReference type="InterPro" id="IPR057057">
    <property type="entry name" value="Spectrin_SYNE1"/>
</dbReference>
<feature type="coiled-coil region" evidence="7">
    <location>
        <begin position="3163"/>
        <end position="3190"/>
    </location>
</feature>
<evidence type="ECO:0000256" key="2">
    <source>
        <dbReference type="ARBA" id="ARBA00022553"/>
    </source>
</evidence>
<dbReference type="EMBL" id="JAOTOJ010000001">
    <property type="protein sequence ID" value="KAK9409370.1"/>
    <property type="molecule type" value="Genomic_DNA"/>
</dbReference>
<dbReference type="SMART" id="SM00033">
    <property type="entry name" value="CH"/>
    <property type="match status" value="2"/>
</dbReference>
<organism evidence="10 11">
    <name type="scientific">Crotalus adamanteus</name>
    <name type="common">Eastern diamondback rattlesnake</name>
    <dbReference type="NCBI Taxonomy" id="8729"/>
    <lineage>
        <taxon>Eukaryota</taxon>
        <taxon>Metazoa</taxon>
        <taxon>Chordata</taxon>
        <taxon>Craniata</taxon>
        <taxon>Vertebrata</taxon>
        <taxon>Euteleostomi</taxon>
        <taxon>Lepidosauria</taxon>
        <taxon>Squamata</taxon>
        <taxon>Bifurcata</taxon>
        <taxon>Unidentata</taxon>
        <taxon>Episquamata</taxon>
        <taxon>Toxicofera</taxon>
        <taxon>Serpentes</taxon>
        <taxon>Colubroidea</taxon>
        <taxon>Viperidae</taxon>
        <taxon>Crotalinae</taxon>
        <taxon>Crotalus</taxon>
    </lineage>
</organism>
<dbReference type="FunFam" id="1.20.58.60:FF:000115">
    <property type="entry name" value="nesprin-2 isoform X2"/>
    <property type="match status" value="1"/>
</dbReference>
<feature type="region of interest" description="Disordered" evidence="8">
    <location>
        <begin position="934"/>
        <end position="968"/>
    </location>
</feature>
<feature type="coiled-coil region" evidence="7">
    <location>
        <begin position="1536"/>
        <end position="1570"/>
    </location>
</feature>
<dbReference type="InterPro" id="IPR018159">
    <property type="entry name" value="Spectrin/alpha-actinin"/>
</dbReference>
<dbReference type="InterPro" id="IPR001589">
    <property type="entry name" value="Actinin_actin-bd_CS"/>
</dbReference>
<feature type="region of interest" description="Disordered" evidence="8">
    <location>
        <begin position="3350"/>
        <end position="3376"/>
    </location>
</feature>
<evidence type="ECO:0000313" key="10">
    <source>
        <dbReference type="EMBL" id="KAK9409370.1"/>
    </source>
</evidence>
<dbReference type="Pfam" id="PF00307">
    <property type="entry name" value="CH"/>
    <property type="match status" value="2"/>
</dbReference>
<evidence type="ECO:0000256" key="5">
    <source>
        <dbReference type="ARBA" id="ARBA00023203"/>
    </source>
</evidence>
<feature type="coiled-coil region" evidence="7">
    <location>
        <begin position="4819"/>
        <end position="4846"/>
    </location>
</feature>
<feature type="domain" description="Calponin-homology (CH)" evidence="9">
    <location>
        <begin position="23"/>
        <end position="128"/>
    </location>
</feature>
<evidence type="ECO:0000256" key="8">
    <source>
        <dbReference type="SAM" id="MobiDB-lite"/>
    </source>
</evidence>
<feature type="coiled-coil region" evidence="7">
    <location>
        <begin position="2739"/>
        <end position="2787"/>
    </location>
</feature>
<dbReference type="Proteomes" id="UP001474421">
    <property type="component" value="Unassembled WGS sequence"/>
</dbReference>
<dbReference type="PROSITE" id="PS00020">
    <property type="entry name" value="ACTININ_2"/>
    <property type="match status" value="1"/>
</dbReference>
<dbReference type="InterPro" id="IPR002017">
    <property type="entry name" value="Spectrin_repeat"/>
</dbReference>
<gene>
    <name evidence="10" type="ORF">NXF25_000545</name>
</gene>
<dbReference type="SMART" id="SM00150">
    <property type="entry name" value="SPEC"/>
    <property type="match status" value="13"/>
</dbReference>
<feature type="coiled-coil region" evidence="7">
    <location>
        <begin position="3532"/>
        <end position="3559"/>
    </location>
</feature>
<dbReference type="FunFam" id="1.20.58.60:FF:000112">
    <property type="entry name" value="nesprin-1 isoform X4"/>
    <property type="match status" value="1"/>
</dbReference>
<evidence type="ECO:0000256" key="3">
    <source>
        <dbReference type="ARBA" id="ARBA00022737"/>
    </source>
</evidence>
<dbReference type="InterPro" id="IPR001715">
    <property type="entry name" value="CH_dom"/>
</dbReference>
<dbReference type="FunFam" id="1.20.58.60:FF:000174">
    <property type="entry name" value="Spectrin repeat-containing, nuclear envelope 2"/>
    <property type="match status" value="1"/>
</dbReference>
<evidence type="ECO:0000256" key="4">
    <source>
        <dbReference type="ARBA" id="ARBA00023136"/>
    </source>
</evidence>
<keyword evidence="11" id="KW-1185">Reference proteome</keyword>
<evidence type="ECO:0000259" key="9">
    <source>
        <dbReference type="PROSITE" id="PS50021"/>
    </source>
</evidence>
<feature type="coiled-coil region" evidence="7">
    <location>
        <begin position="1441"/>
        <end position="1475"/>
    </location>
</feature>
<keyword evidence="5" id="KW-0009">Actin-binding</keyword>
<feature type="compositionally biased region" description="Basic and acidic residues" evidence="8">
    <location>
        <begin position="934"/>
        <end position="955"/>
    </location>
</feature>
<dbReference type="SUPFAM" id="SSF46966">
    <property type="entry name" value="Spectrin repeat"/>
    <property type="match status" value="11"/>
</dbReference>
<proteinExistence type="predicted"/>
<dbReference type="FunFam" id="1.20.58.60:FF:000073">
    <property type="entry name" value="Nesprin-1 isoform 1"/>
    <property type="match status" value="1"/>
</dbReference>
<keyword evidence="4" id="KW-0472">Membrane</keyword>
<comment type="subcellular location">
    <subcellularLocation>
        <location evidence="1">Nucleus membrane</location>
    </subcellularLocation>
</comment>
<dbReference type="PROSITE" id="PS50021">
    <property type="entry name" value="CH"/>
    <property type="match status" value="2"/>
</dbReference>